<dbReference type="EMBL" id="JBHUMR010000008">
    <property type="protein sequence ID" value="MFD2617055.1"/>
    <property type="molecule type" value="Genomic_DNA"/>
</dbReference>
<evidence type="ECO:0000256" key="2">
    <source>
        <dbReference type="ARBA" id="ARBA00010488"/>
    </source>
</evidence>
<dbReference type="Proteomes" id="UP001597458">
    <property type="component" value="Unassembled WGS sequence"/>
</dbReference>
<dbReference type="Gene3D" id="3.40.50.11820">
    <property type="match status" value="1"/>
</dbReference>
<evidence type="ECO:0000256" key="3">
    <source>
        <dbReference type="ARBA" id="ARBA00022475"/>
    </source>
</evidence>
<dbReference type="SUPFAM" id="SSF53756">
    <property type="entry name" value="UDP-Glycosyltransferase/glycogen phosphorylase"/>
    <property type="match status" value="1"/>
</dbReference>
<proteinExistence type="inferred from homology"/>
<keyword evidence="5" id="KW-0777">Teichoic acid biosynthesis</keyword>
<evidence type="ECO:0000256" key="6">
    <source>
        <dbReference type="ARBA" id="ARBA00023136"/>
    </source>
</evidence>
<name>A0ABW5PQB0_9BACI</name>
<dbReference type="PANTHER" id="PTHR37316">
    <property type="entry name" value="TEICHOIC ACID GLYCEROL-PHOSPHATE PRIMASE"/>
    <property type="match status" value="1"/>
</dbReference>
<organism evidence="7 8">
    <name type="scientific">Terrilactibacillus laevilacticus</name>
    <dbReference type="NCBI Taxonomy" id="1380157"/>
    <lineage>
        <taxon>Bacteria</taxon>
        <taxon>Bacillati</taxon>
        <taxon>Bacillota</taxon>
        <taxon>Bacilli</taxon>
        <taxon>Bacillales</taxon>
        <taxon>Bacillaceae</taxon>
        <taxon>Terrilactibacillus</taxon>
    </lineage>
</organism>
<dbReference type="Pfam" id="PF04464">
    <property type="entry name" value="Glyphos_transf"/>
    <property type="match status" value="1"/>
</dbReference>
<dbReference type="InterPro" id="IPR043149">
    <property type="entry name" value="TagF_N"/>
</dbReference>
<keyword evidence="4" id="KW-0808">Transferase</keyword>
<dbReference type="InterPro" id="IPR051612">
    <property type="entry name" value="Teichoic_Acid_Biosynth"/>
</dbReference>
<evidence type="ECO:0000256" key="5">
    <source>
        <dbReference type="ARBA" id="ARBA00022944"/>
    </source>
</evidence>
<dbReference type="PANTHER" id="PTHR37316:SF3">
    <property type="entry name" value="TEICHOIC ACID GLYCEROL-PHOSPHATE TRANSFERASE"/>
    <property type="match status" value="1"/>
</dbReference>
<dbReference type="RefSeq" id="WP_141189121.1">
    <property type="nucleotide sequence ID" value="NZ_JBHUMR010000008.1"/>
</dbReference>
<gene>
    <name evidence="7" type="ORF">ACFSTF_06985</name>
</gene>
<dbReference type="InterPro" id="IPR007554">
    <property type="entry name" value="Glycerophosphate_synth"/>
</dbReference>
<dbReference type="InterPro" id="IPR043148">
    <property type="entry name" value="TagF_C"/>
</dbReference>
<dbReference type="Gene3D" id="3.40.50.12580">
    <property type="match status" value="1"/>
</dbReference>
<comment type="subcellular location">
    <subcellularLocation>
        <location evidence="1">Cell membrane</location>
        <topology evidence="1">Peripheral membrane protein</topology>
    </subcellularLocation>
</comment>
<evidence type="ECO:0000256" key="4">
    <source>
        <dbReference type="ARBA" id="ARBA00022679"/>
    </source>
</evidence>
<evidence type="ECO:0000256" key="1">
    <source>
        <dbReference type="ARBA" id="ARBA00004202"/>
    </source>
</evidence>
<keyword evidence="8" id="KW-1185">Reference proteome</keyword>
<evidence type="ECO:0000313" key="7">
    <source>
        <dbReference type="EMBL" id="MFD2617055.1"/>
    </source>
</evidence>
<evidence type="ECO:0000313" key="8">
    <source>
        <dbReference type="Proteomes" id="UP001597458"/>
    </source>
</evidence>
<keyword evidence="3" id="KW-1003">Cell membrane</keyword>
<comment type="similarity">
    <text evidence="2">Belongs to the CDP-glycerol glycerophosphotransferase family.</text>
</comment>
<protein>
    <submittedName>
        <fullName evidence="7">CDP-glycerol glycerophosphotransferase family protein</fullName>
    </submittedName>
</protein>
<accession>A0ABW5PQB0</accession>
<comment type="caution">
    <text evidence="7">The sequence shown here is derived from an EMBL/GenBank/DDBJ whole genome shotgun (WGS) entry which is preliminary data.</text>
</comment>
<reference evidence="8" key="1">
    <citation type="journal article" date="2019" name="Int. J. Syst. Evol. Microbiol.">
        <title>The Global Catalogue of Microorganisms (GCM) 10K type strain sequencing project: providing services to taxonomists for standard genome sequencing and annotation.</title>
        <authorList>
            <consortium name="The Broad Institute Genomics Platform"/>
            <consortium name="The Broad Institute Genome Sequencing Center for Infectious Disease"/>
            <person name="Wu L."/>
            <person name="Ma J."/>
        </authorList>
    </citation>
    <scope>NUCLEOTIDE SEQUENCE [LARGE SCALE GENOMIC DNA]</scope>
    <source>
        <strain evidence="8">TISTR 2241</strain>
    </source>
</reference>
<keyword evidence="6" id="KW-0472">Membrane</keyword>
<sequence>MQITNLYKKYKIIKEKQKHILAFRKGQKAKVRENTILFESLHGKSVDGHIFHMIKYIYESDRKVKIYVAVRDIDSSKKKFEKYGITNINYVKHMSREYGYLLAVCKYLINDNTFYPFFSKRKEQKYYNIWHGTPLKTLGKDMENIVGFSNVQRNFLISDGLIVGNDYTKDILVRSHNIDKIYNGKVIIGPSPRNSALFDKNRAAKLRNSFGWEKKKIVMYMPTWRGIDGNVRSDDTKIVSDLSYLSNNVDNDTVIIFKGHTMQSQIKIDNFKNVYSFPVDIELYDFLSCVDILITDYSSIMYDFLNKKRKIILYTYDKQEYFSSRGVYEDIDNYPFVQVETIEELAAEINAVDCFRDYTDFEERFCKYDCENGADIIVDYIFANKMNEKILESSVRNEKENVFIFCGGLWDNGITTALLNTLSSIDTSKRNYVLFFGKSKLSQKHQFRLQSLPPDVQYYPISGISISNLFERIIHKRFLNSKKTNSKFINNVVKNIYNLEIRRMFGDTDVDWFIHYTGFDRKYAEIVSHINTKTMMFVHTDMFEDYKNKKNYNQKVIYNAYKSTSKIVLVNDGLVDGFKQNLPTVIKKLEVANNFLGEQRIRDLSKENIFITLKNVFFDSVDSSHIVIDPLKRYEKLGDYEIDLSRKDSLKRLTEKGYPLAIIEHNHQSRLKSILNEYVKDNYVENKILKTKQIKEYIAELVKVEYLEYEFPYRTHLINYLKDETHLEAQQLASIIDNILINKAKIREVKKLFPYTLNLIKEYEDVIAEEFVNESTK</sequence>